<evidence type="ECO:0008006" key="6">
    <source>
        <dbReference type="Google" id="ProtNLM"/>
    </source>
</evidence>
<dbReference type="InterPro" id="IPR008560">
    <property type="entry name" value="DUF842_euk"/>
</dbReference>
<evidence type="ECO:0000256" key="1">
    <source>
        <dbReference type="ARBA" id="ARBA00009952"/>
    </source>
</evidence>
<name>A0A813IRQ7_POLGL</name>
<keyword evidence="5" id="KW-1185">Reference proteome</keyword>
<dbReference type="AlphaFoldDB" id="A0A813IRQ7"/>
<comment type="similarity">
    <text evidence="1">Belongs to the FAM136 family.</text>
</comment>
<evidence type="ECO:0000313" key="5">
    <source>
        <dbReference type="Proteomes" id="UP000654075"/>
    </source>
</evidence>
<accession>A0A813IRQ7</accession>
<dbReference type="Proteomes" id="UP000626109">
    <property type="component" value="Unassembled WGS sequence"/>
</dbReference>
<evidence type="ECO:0000313" key="4">
    <source>
        <dbReference type="Proteomes" id="UP000626109"/>
    </source>
</evidence>
<dbReference type="PANTHER" id="PTHR21096:SF0">
    <property type="entry name" value="PROTEIN FAM136A"/>
    <property type="match status" value="1"/>
</dbReference>
<gene>
    <name evidence="2" type="ORF">PGLA1383_LOCUS48059</name>
    <name evidence="3" type="ORF">PGLA2088_LOCUS10643</name>
</gene>
<evidence type="ECO:0000313" key="2">
    <source>
        <dbReference type="EMBL" id="CAE8632064.1"/>
    </source>
</evidence>
<protein>
    <recommendedName>
        <fullName evidence="6">Protein FAM136A</fullName>
    </recommendedName>
</protein>
<evidence type="ECO:0000313" key="3">
    <source>
        <dbReference type="EMBL" id="CAE8653826.1"/>
    </source>
</evidence>
<dbReference type="PANTHER" id="PTHR21096">
    <property type="entry name" value="PROTEIN FAM136A"/>
    <property type="match status" value="1"/>
</dbReference>
<dbReference type="GO" id="GO:0005737">
    <property type="term" value="C:cytoplasm"/>
    <property type="evidence" value="ECO:0007669"/>
    <property type="project" value="TreeGrafter"/>
</dbReference>
<dbReference type="OMA" id="VERCQQD"/>
<sequence>MDDVQKFTKLVEDLQSRVQVQMLPSEKKMAQCALDCYNVPTDYNAVHRCVEGCQNQMQQVAKRVSGEFESLQGSVQACQQSVIKRLEPKFENARSDPEAQKALTVEFENGARRCIKDAEPLLGEMEARVKNILR</sequence>
<comment type="caution">
    <text evidence="3">The sequence shown here is derived from an EMBL/GenBank/DDBJ whole genome shotgun (WGS) entry which is preliminary data.</text>
</comment>
<dbReference type="Proteomes" id="UP000654075">
    <property type="component" value="Unassembled WGS sequence"/>
</dbReference>
<dbReference type="Pfam" id="PF05811">
    <property type="entry name" value="DUF842"/>
    <property type="match status" value="1"/>
</dbReference>
<dbReference type="OrthoDB" id="10443347at2759"/>
<dbReference type="EMBL" id="CAJNNV010030299">
    <property type="protein sequence ID" value="CAE8632064.1"/>
    <property type="molecule type" value="Genomic_DNA"/>
</dbReference>
<reference evidence="3" key="1">
    <citation type="submission" date="2021-02" db="EMBL/GenBank/DDBJ databases">
        <authorList>
            <person name="Dougan E. K."/>
            <person name="Rhodes N."/>
            <person name="Thang M."/>
            <person name="Chan C."/>
        </authorList>
    </citation>
    <scope>NUCLEOTIDE SEQUENCE</scope>
</reference>
<proteinExistence type="inferred from homology"/>
<dbReference type="EMBL" id="CAJNNW010011995">
    <property type="protein sequence ID" value="CAE8653826.1"/>
    <property type="molecule type" value="Genomic_DNA"/>
</dbReference>
<organism evidence="3 4">
    <name type="scientific">Polarella glacialis</name>
    <name type="common">Dinoflagellate</name>
    <dbReference type="NCBI Taxonomy" id="89957"/>
    <lineage>
        <taxon>Eukaryota</taxon>
        <taxon>Sar</taxon>
        <taxon>Alveolata</taxon>
        <taxon>Dinophyceae</taxon>
        <taxon>Suessiales</taxon>
        <taxon>Suessiaceae</taxon>
        <taxon>Polarella</taxon>
    </lineage>
</organism>